<organism evidence="12 13">
    <name type="scientific">Caerostris darwini</name>
    <dbReference type="NCBI Taxonomy" id="1538125"/>
    <lineage>
        <taxon>Eukaryota</taxon>
        <taxon>Metazoa</taxon>
        <taxon>Ecdysozoa</taxon>
        <taxon>Arthropoda</taxon>
        <taxon>Chelicerata</taxon>
        <taxon>Arachnida</taxon>
        <taxon>Araneae</taxon>
        <taxon>Araneomorphae</taxon>
        <taxon>Entelegynae</taxon>
        <taxon>Araneoidea</taxon>
        <taxon>Araneidae</taxon>
        <taxon>Caerostris</taxon>
    </lineage>
</organism>
<accession>A0AAV4SVG2</accession>
<dbReference type="GO" id="GO:0016757">
    <property type="term" value="F:glycosyltransferase activity"/>
    <property type="evidence" value="ECO:0007669"/>
    <property type="project" value="UniProtKB-KW"/>
</dbReference>
<feature type="domain" description="Fringe-like glycosyltransferase" evidence="11">
    <location>
        <begin position="229"/>
        <end position="407"/>
    </location>
</feature>
<sequence>MISNFIVFLLLCKCLNCSVENSDLGIGFIILSQPNEHHKSLAEQLKLNILNQAKELHCERKIKIYKSHEDFGNVLGHWTIQPLFKKLSKLENLDWIFFLEDQTHMSVKEIFKIMLSYNSSQNIFVGYALKDSDPTIIHHFAAMDENSVISYPHFSAGFFMSFSLISKLIMECKDCQFSIDPKYELAKFIRDNSATKLIHEPQLCLKKNLDICATWITENIPNCGHAIPAKKIFVAVKTCTKFHKDRVKVLKSTWAPDVENLLMFSDSEDPSIPTIQLNVENVAIGHCQKTLSIMKFFDTSLLILSFDWLVIVDDDTLLSFHRLTKLLACYDSSKEVVIGERYGYSVSENFGYNYPTGGSGMIFSRKAIEKLIAFCHCPSNDSPDDMIIGVCLKNLDIDVTNSPFLHQ</sequence>
<evidence type="ECO:0000256" key="7">
    <source>
        <dbReference type="ARBA" id="ARBA00022989"/>
    </source>
</evidence>
<keyword evidence="6" id="KW-0735">Signal-anchor</keyword>
<feature type="chain" id="PRO_5043741601" evidence="10">
    <location>
        <begin position="18"/>
        <end position="407"/>
    </location>
</feature>
<reference evidence="12 13" key="1">
    <citation type="submission" date="2021-06" db="EMBL/GenBank/DDBJ databases">
        <title>Caerostris darwini draft genome.</title>
        <authorList>
            <person name="Kono N."/>
            <person name="Arakawa K."/>
        </authorList>
    </citation>
    <scope>NUCLEOTIDE SEQUENCE [LARGE SCALE GENOMIC DNA]</scope>
</reference>
<keyword evidence="13" id="KW-1185">Reference proteome</keyword>
<evidence type="ECO:0000259" key="11">
    <source>
        <dbReference type="Pfam" id="PF02434"/>
    </source>
</evidence>
<evidence type="ECO:0000256" key="1">
    <source>
        <dbReference type="ARBA" id="ARBA00004606"/>
    </source>
</evidence>
<dbReference type="GO" id="GO:0016020">
    <property type="term" value="C:membrane"/>
    <property type="evidence" value="ECO:0007669"/>
    <property type="project" value="UniProtKB-SubCell"/>
</dbReference>
<comment type="caution">
    <text evidence="12">The sequence shown here is derived from an EMBL/GenBank/DDBJ whole genome shotgun (WGS) entry which is preliminary data.</text>
</comment>
<evidence type="ECO:0000256" key="4">
    <source>
        <dbReference type="ARBA" id="ARBA00022679"/>
    </source>
</evidence>
<gene>
    <name evidence="12" type="primary">B3glct</name>
    <name evidence="12" type="ORF">CDAR_561231</name>
</gene>
<name>A0AAV4SVG2_9ARAC</name>
<evidence type="ECO:0000256" key="10">
    <source>
        <dbReference type="SAM" id="SignalP"/>
    </source>
</evidence>
<dbReference type="Pfam" id="PF02434">
    <property type="entry name" value="Fringe"/>
    <property type="match status" value="2"/>
</dbReference>
<keyword evidence="5" id="KW-0812">Transmembrane</keyword>
<dbReference type="GO" id="GO:0012505">
    <property type="term" value="C:endomembrane system"/>
    <property type="evidence" value="ECO:0007669"/>
    <property type="project" value="UniProtKB-SubCell"/>
</dbReference>
<dbReference type="SUPFAM" id="SSF53448">
    <property type="entry name" value="Nucleotide-diphospho-sugar transferases"/>
    <property type="match status" value="1"/>
</dbReference>
<feature type="domain" description="Fringe-like glycosyltransferase" evidence="11">
    <location>
        <begin position="91"/>
        <end position="177"/>
    </location>
</feature>
<comment type="similarity">
    <text evidence="2">Belongs to the glycosyltransferase 31 family.</text>
</comment>
<evidence type="ECO:0000313" key="13">
    <source>
        <dbReference type="Proteomes" id="UP001054837"/>
    </source>
</evidence>
<evidence type="ECO:0000256" key="6">
    <source>
        <dbReference type="ARBA" id="ARBA00022968"/>
    </source>
</evidence>
<comment type="subcellular location">
    <subcellularLocation>
        <location evidence="9">Endomembrane system</location>
        <topology evidence="9">Single-pass membrane protein</topology>
    </subcellularLocation>
    <subcellularLocation>
        <location evidence="1">Membrane</location>
        <topology evidence="1">Single-pass type II membrane protein</topology>
    </subcellularLocation>
</comment>
<keyword evidence="8" id="KW-0472">Membrane</keyword>
<protein>
    <submittedName>
        <fullName evidence="12">Beta-1,3-glucosyltransferase</fullName>
    </submittedName>
</protein>
<dbReference type="PANTHER" id="PTHR10811">
    <property type="entry name" value="FRINGE-RELATED"/>
    <property type="match status" value="1"/>
</dbReference>
<proteinExistence type="inferred from homology"/>
<evidence type="ECO:0000256" key="3">
    <source>
        <dbReference type="ARBA" id="ARBA00022676"/>
    </source>
</evidence>
<dbReference type="EMBL" id="BPLQ01008296">
    <property type="protein sequence ID" value="GIY36437.1"/>
    <property type="molecule type" value="Genomic_DNA"/>
</dbReference>
<keyword evidence="7" id="KW-1133">Transmembrane helix</keyword>
<dbReference type="Gene3D" id="3.90.550.50">
    <property type="match status" value="2"/>
</dbReference>
<evidence type="ECO:0000256" key="8">
    <source>
        <dbReference type="ARBA" id="ARBA00023136"/>
    </source>
</evidence>
<evidence type="ECO:0000256" key="5">
    <source>
        <dbReference type="ARBA" id="ARBA00022692"/>
    </source>
</evidence>
<feature type="signal peptide" evidence="10">
    <location>
        <begin position="1"/>
        <end position="17"/>
    </location>
</feature>
<keyword evidence="10" id="KW-0732">Signal</keyword>
<dbReference type="InterPro" id="IPR029044">
    <property type="entry name" value="Nucleotide-diphossugar_trans"/>
</dbReference>
<evidence type="ECO:0000256" key="2">
    <source>
        <dbReference type="ARBA" id="ARBA00008661"/>
    </source>
</evidence>
<dbReference type="Proteomes" id="UP001054837">
    <property type="component" value="Unassembled WGS sequence"/>
</dbReference>
<feature type="non-terminal residue" evidence="12">
    <location>
        <position position="407"/>
    </location>
</feature>
<dbReference type="AlphaFoldDB" id="A0AAV4SVG2"/>
<keyword evidence="4" id="KW-0808">Transferase</keyword>
<evidence type="ECO:0000313" key="12">
    <source>
        <dbReference type="EMBL" id="GIY36437.1"/>
    </source>
</evidence>
<dbReference type="InterPro" id="IPR003378">
    <property type="entry name" value="Fringe-like_glycosylTrfase"/>
</dbReference>
<keyword evidence="3" id="KW-0328">Glycosyltransferase</keyword>
<evidence type="ECO:0000256" key="9">
    <source>
        <dbReference type="ARBA" id="ARBA00037847"/>
    </source>
</evidence>